<keyword evidence="6 13" id="KW-0479">Metal-binding</keyword>
<evidence type="ECO:0000256" key="9">
    <source>
        <dbReference type="ARBA" id="ARBA00023014"/>
    </source>
</evidence>
<dbReference type="SUPFAM" id="SSF56770">
    <property type="entry name" value="HydA/Nqo6-like"/>
    <property type="match status" value="1"/>
</dbReference>
<dbReference type="PANTHER" id="PTHR11995">
    <property type="entry name" value="NADH DEHYDROGENASE"/>
    <property type="match status" value="1"/>
</dbReference>
<dbReference type="Gene3D" id="3.40.50.12280">
    <property type="match status" value="1"/>
</dbReference>
<evidence type="ECO:0000256" key="12">
    <source>
        <dbReference type="ARBA" id="ARBA00023136"/>
    </source>
</evidence>
<comment type="function">
    <text evidence="13">NDH-1 shuttles electrons from NADH, via FMN and iron-sulfur (Fe-S) centers, to quinones in the respiratory chain. The immediate electron acceptor for the enzyme in this species is believed to be ubiquinone. Couples the redox reaction to proton translocation (for every two electrons transferred, four hydrogen ions are translocated across the cytoplasmic membrane), and thus conserves the redox energy in a proton gradient.</text>
</comment>
<reference evidence="16 17" key="1">
    <citation type="submission" date="2018-06" db="EMBL/GenBank/DDBJ databases">
        <authorList>
            <consortium name="Pathogen Informatics"/>
            <person name="Doyle S."/>
        </authorList>
    </citation>
    <scope>NUCLEOTIDE SEQUENCE [LARGE SCALE GENOMIC DNA]</scope>
    <source>
        <strain evidence="16 17">NCTC10060</strain>
    </source>
</reference>
<dbReference type="FunFam" id="3.40.50.12280:FF:000002">
    <property type="entry name" value="NADH-quinone oxidoreductase subunit B"/>
    <property type="match status" value="1"/>
</dbReference>
<dbReference type="EC" id="7.1.1.-" evidence="13"/>
<gene>
    <name evidence="13 16" type="primary">nuoB</name>
    <name evidence="16" type="ORF">NCTC10060_01867</name>
</gene>
<feature type="binding site" evidence="13">
    <location>
        <position position="129"/>
    </location>
    <ligand>
        <name>[4Fe-4S] cluster</name>
        <dbReference type="ChEBI" id="CHEBI:49883"/>
    </ligand>
</feature>
<comment type="catalytic activity">
    <reaction evidence="13">
        <text>a quinone + NADH + 5 H(+)(in) = a quinol + NAD(+) + 4 H(+)(out)</text>
        <dbReference type="Rhea" id="RHEA:57888"/>
        <dbReference type="ChEBI" id="CHEBI:15378"/>
        <dbReference type="ChEBI" id="CHEBI:24646"/>
        <dbReference type="ChEBI" id="CHEBI:57540"/>
        <dbReference type="ChEBI" id="CHEBI:57945"/>
        <dbReference type="ChEBI" id="CHEBI:132124"/>
    </reaction>
</comment>
<dbReference type="Pfam" id="PF01058">
    <property type="entry name" value="Oxidored_q6"/>
    <property type="match status" value="1"/>
</dbReference>
<dbReference type="GO" id="GO:0005506">
    <property type="term" value="F:iron ion binding"/>
    <property type="evidence" value="ECO:0007669"/>
    <property type="project" value="UniProtKB-UniRule"/>
</dbReference>
<evidence type="ECO:0000256" key="4">
    <source>
        <dbReference type="ARBA" id="ARBA00022485"/>
    </source>
</evidence>
<protein>
    <recommendedName>
        <fullName evidence="13">NADH-quinone oxidoreductase subunit B</fullName>
        <ecNumber evidence="13">7.1.1.-</ecNumber>
    </recommendedName>
    <alternativeName>
        <fullName evidence="13">NADH dehydrogenase I subunit B</fullName>
    </alternativeName>
    <alternativeName>
        <fullName evidence="13">NDH-1 subunit B</fullName>
    </alternativeName>
</protein>
<evidence type="ECO:0000256" key="7">
    <source>
        <dbReference type="ARBA" id="ARBA00022967"/>
    </source>
</evidence>
<dbReference type="InterPro" id="IPR006137">
    <property type="entry name" value="NADH_UbQ_OxRdtase-like_20kDa"/>
</dbReference>
<feature type="domain" description="NADH:ubiquinone oxidoreductase-like 20kDa subunit" evidence="15">
    <location>
        <begin position="63"/>
        <end position="171"/>
    </location>
</feature>
<organism evidence="16 17">
    <name type="scientific">Salmonella diarizonae</name>
    <dbReference type="NCBI Taxonomy" id="59204"/>
    <lineage>
        <taxon>Bacteria</taxon>
        <taxon>Pseudomonadati</taxon>
        <taxon>Pseudomonadota</taxon>
        <taxon>Gammaproteobacteria</taxon>
        <taxon>Enterobacterales</taxon>
        <taxon>Enterobacteriaceae</taxon>
        <taxon>Salmonella</taxon>
    </lineage>
</organism>
<evidence type="ECO:0000259" key="15">
    <source>
        <dbReference type="Pfam" id="PF01058"/>
    </source>
</evidence>
<dbReference type="PROSITE" id="PS01150">
    <property type="entry name" value="COMPLEX1_20K"/>
    <property type="match status" value="1"/>
</dbReference>
<evidence type="ECO:0000313" key="16">
    <source>
        <dbReference type="EMBL" id="SUG54756.1"/>
    </source>
</evidence>
<keyword evidence="5 13" id="KW-0874">Quinone</keyword>
<keyword evidence="12 13" id="KW-0472">Membrane</keyword>
<feature type="binding site" evidence="13">
    <location>
        <position position="64"/>
    </location>
    <ligand>
        <name>[4Fe-4S] cluster</name>
        <dbReference type="ChEBI" id="CHEBI:49883"/>
    </ligand>
</feature>
<dbReference type="EMBL" id="UGXH01000003">
    <property type="protein sequence ID" value="SUG54756.1"/>
    <property type="molecule type" value="Genomic_DNA"/>
</dbReference>
<accession>A0A379TX32</accession>
<evidence type="ECO:0000313" key="17">
    <source>
        <dbReference type="Proteomes" id="UP000254633"/>
    </source>
</evidence>
<dbReference type="Proteomes" id="UP000254633">
    <property type="component" value="Unassembled WGS sequence"/>
</dbReference>
<dbReference type="GO" id="GO:0050136">
    <property type="term" value="F:NADH dehydrogenase (quinone) (non-electrogenic) activity"/>
    <property type="evidence" value="ECO:0007669"/>
    <property type="project" value="UniProtKB-UniRule"/>
</dbReference>
<keyword evidence="2 13" id="KW-0813">Transport</keyword>
<name>A0A379TX32_SALDZ</name>
<keyword evidence="10 13" id="KW-0520">NAD</keyword>
<keyword evidence="16" id="KW-0560">Oxidoreductase</keyword>
<evidence type="ECO:0000256" key="11">
    <source>
        <dbReference type="ARBA" id="ARBA00023075"/>
    </source>
</evidence>
<evidence type="ECO:0000256" key="6">
    <source>
        <dbReference type="ARBA" id="ARBA00022723"/>
    </source>
</evidence>
<dbReference type="GO" id="GO:0015990">
    <property type="term" value="P:electron transport coupled proton transport"/>
    <property type="evidence" value="ECO:0007669"/>
    <property type="project" value="TreeGrafter"/>
</dbReference>
<evidence type="ECO:0000256" key="8">
    <source>
        <dbReference type="ARBA" id="ARBA00023004"/>
    </source>
</evidence>
<evidence type="ECO:0000256" key="10">
    <source>
        <dbReference type="ARBA" id="ARBA00023027"/>
    </source>
</evidence>
<dbReference type="GO" id="GO:0048038">
    <property type="term" value="F:quinone binding"/>
    <property type="evidence" value="ECO:0007669"/>
    <property type="project" value="UniProtKB-KW"/>
</dbReference>
<dbReference type="GO" id="GO:0051539">
    <property type="term" value="F:4 iron, 4 sulfur cluster binding"/>
    <property type="evidence" value="ECO:0007669"/>
    <property type="project" value="UniProtKB-KW"/>
</dbReference>
<dbReference type="GO" id="GO:0005886">
    <property type="term" value="C:plasma membrane"/>
    <property type="evidence" value="ECO:0007669"/>
    <property type="project" value="UniProtKB-SubCell"/>
</dbReference>
<sequence>MDYTLTRIDPNGENDRYPLQKQEIVTDPLEQEVNKNVFMGKLHDMVNWGRKNSIWPYNFGLSCCYVEMVTSFTAVHDVARFGAEVLRASPRQADLMVVAGTCFTKMAPVIQRLYDQMLEPKWVISMGACANSGGMYDIYSVVQGVDKFIPVDVYIPGCPPRPEAYMQALMLLQESIGKERRPLSWVVGDQGVYRANMQPERERKRGERIAVTNLRTPTRFNLRLSAAALHFANHYFNSAKHCRPPRTICNGEQYDRLNRARRCMEYPRSS</sequence>
<proteinExistence type="inferred from homology"/>
<dbReference type="PANTHER" id="PTHR11995:SF14">
    <property type="entry name" value="NADH DEHYDROGENASE [UBIQUINONE] IRON-SULFUR PROTEIN 7, MITOCHONDRIAL"/>
    <property type="match status" value="1"/>
</dbReference>
<dbReference type="GO" id="GO:0009060">
    <property type="term" value="P:aerobic respiration"/>
    <property type="evidence" value="ECO:0007669"/>
    <property type="project" value="TreeGrafter"/>
</dbReference>
<evidence type="ECO:0000256" key="1">
    <source>
        <dbReference type="ARBA" id="ARBA00009173"/>
    </source>
</evidence>
<evidence type="ECO:0000256" key="14">
    <source>
        <dbReference type="RuleBase" id="RU004464"/>
    </source>
</evidence>
<keyword evidence="8 13" id="KW-0408">Iron</keyword>
<keyword evidence="9 13" id="KW-0411">Iron-sulfur</keyword>
<comment type="cofactor">
    <cofactor evidence="13">
        <name>[4Fe-4S] cluster</name>
        <dbReference type="ChEBI" id="CHEBI:49883"/>
    </cofactor>
    <text evidence="13">Binds 1 [4Fe-4S] cluster.</text>
</comment>
<evidence type="ECO:0000256" key="3">
    <source>
        <dbReference type="ARBA" id="ARBA00022475"/>
    </source>
</evidence>
<evidence type="ECO:0000256" key="2">
    <source>
        <dbReference type="ARBA" id="ARBA00022448"/>
    </source>
</evidence>
<dbReference type="InterPro" id="IPR006138">
    <property type="entry name" value="NADH_UQ_OxRdtase_20Kd_su"/>
</dbReference>
<keyword evidence="3 13" id="KW-1003">Cell membrane</keyword>
<dbReference type="GO" id="GO:0045271">
    <property type="term" value="C:respiratory chain complex I"/>
    <property type="evidence" value="ECO:0007669"/>
    <property type="project" value="TreeGrafter"/>
</dbReference>
<comment type="subcellular location">
    <subcellularLocation>
        <location evidence="13">Cell membrane</location>
        <topology evidence="13">Peripheral membrane protein</topology>
        <orientation evidence="13">Cytoplasmic side</orientation>
    </subcellularLocation>
</comment>
<dbReference type="GO" id="GO:0008137">
    <property type="term" value="F:NADH dehydrogenase (ubiquinone) activity"/>
    <property type="evidence" value="ECO:0007669"/>
    <property type="project" value="InterPro"/>
</dbReference>
<dbReference type="NCBIfam" id="TIGR01957">
    <property type="entry name" value="nuoB_fam"/>
    <property type="match status" value="1"/>
</dbReference>
<comment type="subunit">
    <text evidence="13">NDH-1 is composed of 13 different subunits. Subunits NuoB, CD, E, F, and G constitute the peripheral sector of the complex.</text>
</comment>
<feature type="binding site" evidence="13">
    <location>
        <position position="63"/>
    </location>
    <ligand>
        <name>[4Fe-4S] cluster</name>
        <dbReference type="ChEBI" id="CHEBI:49883"/>
    </ligand>
</feature>
<keyword evidence="7 13" id="KW-1278">Translocase</keyword>
<keyword evidence="4 13" id="KW-0004">4Fe-4S</keyword>
<dbReference type="AlphaFoldDB" id="A0A379TX32"/>
<dbReference type="NCBIfam" id="NF005012">
    <property type="entry name" value="PRK06411.1"/>
    <property type="match status" value="1"/>
</dbReference>
<keyword evidence="11 13" id="KW-0830">Ubiquinone</keyword>
<evidence type="ECO:0000256" key="13">
    <source>
        <dbReference type="HAMAP-Rule" id="MF_01356"/>
    </source>
</evidence>
<evidence type="ECO:0000256" key="5">
    <source>
        <dbReference type="ARBA" id="ARBA00022719"/>
    </source>
</evidence>
<comment type="similarity">
    <text evidence="1 13 14">Belongs to the complex I 20 kDa subunit family.</text>
</comment>
<dbReference type="HAMAP" id="MF_01356">
    <property type="entry name" value="NDH1_NuoB"/>
    <property type="match status" value="1"/>
</dbReference>
<feature type="binding site" evidence="13">
    <location>
        <position position="158"/>
    </location>
    <ligand>
        <name>[4Fe-4S] cluster</name>
        <dbReference type="ChEBI" id="CHEBI:49883"/>
    </ligand>
</feature>